<dbReference type="RefSeq" id="XP_014169165.1">
    <property type="nucleotide sequence ID" value="XM_014313690.1"/>
</dbReference>
<dbReference type="eggNOG" id="KOG1176">
    <property type="taxonomic scope" value="Eukaryota"/>
</dbReference>
<dbReference type="InterPro" id="IPR020841">
    <property type="entry name" value="PKS_Beta-ketoAc_synthase_dom"/>
</dbReference>
<evidence type="ECO:0000259" key="5">
    <source>
        <dbReference type="PROSITE" id="PS50075"/>
    </source>
</evidence>
<keyword evidence="1" id="KW-0596">Phosphopantetheine</keyword>
<dbReference type="PROSITE" id="PS50075">
    <property type="entry name" value="CARRIER"/>
    <property type="match status" value="2"/>
</dbReference>
<gene>
    <name evidence="7" type="ORF">CMQ_1833</name>
</gene>
<dbReference type="STRING" id="655863.F0XRL1"/>
<dbReference type="SMART" id="SM00823">
    <property type="entry name" value="PKS_PP"/>
    <property type="match status" value="2"/>
</dbReference>
<dbReference type="OrthoDB" id="5334845at2759"/>
<dbReference type="InterPro" id="IPR018201">
    <property type="entry name" value="Ketoacyl_synth_AS"/>
</dbReference>
<dbReference type="SUPFAM" id="SSF47336">
    <property type="entry name" value="ACP-like"/>
    <property type="match status" value="2"/>
</dbReference>
<dbReference type="SMART" id="SM01294">
    <property type="entry name" value="PKS_PP_betabranch"/>
    <property type="match status" value="1"/>
</dbReference>
<evidence type="ECO:0000256" key="2">
    <source>
        <dbReference type="ARBA" id="ARBA00022553"/>
    </source>
</evidence>
<dbReference type="InterPro" id="IPR042099">
    <property type="entry name" value="ANL_N_sf"/>
</dbReference>
<dbReference type="InterPro" id="IPR020806">
    <property type="entry name" value="PKS_PP-bd"/>
</dbReference>
<dbReference type="Gene3D" id="3.40.47.10">
    <property type="match status" value="1"/>
</dbReference>
<dbReference type="GO" id="GO:0044550">
    <property type="term" value="P:secondary metabolite biosynthetic process"/>
    <property type="evidence" value="ECO:0007669"/>
    <property type="project" value="UniProtKB-ARBA"/>
</dbReference>
<dbReference type="Pfam" id="PF00501">
    <property type="entry name" value="AMP-binding"/>
    <property type="match status" value="1"/>
</dbReference>
<dbReference type="PROSITE" id="PS00012">
    <property type="entry name" value="PHOSPHOPANTETHEINE"/>
    <property type="match status" value="1"/>
</dbReference>
<dbReference type="CDD" id="cd04433">
    <property type="entry name" value="AFD_class_I"/>
    <property type="match status" value="1"/>
</dbReference>
<evidence type="ECO:0000256" key="1">
    <source>
        <dbReference type="ARBA" id="ARBA00022450"/>
    </source>
</evidence>
<dbReference type="Gene3D" id="3.40.366.10">
    <property type="entry name" value="Malonyl-Coenzyme A Acyl Carrier Protein, domain 2"/>
    <property type="match status" value="1"/>
</dbReference>
<dbReference type="SMART" id="SM00827">
    <property type="entry name" value="PKS_AT"/>
    <property type="match status" value="1"/>
</dbReference>
<reference evidence="7 8" key="1">
    <citation type="journal article" date="2011" name="Proc. Natl. Acad. Sci. U.S.A.">
        <title>Genome and transcriptome analyses of the mountain pine beetle-fungal symbiont Grosmannia clavigera, a lodgepole pine pathogen.</title>
        <authorList>
            <person name="DiGuistini S."/>
            <person name="Wang Y."/>
            <person name="Liao N.Y."/>
            <person name="Taylor G."/>
            <person name="Tanguay P."/>
            <person name="Feau N."/>
            <person name="Henrissat B."/>
            <person name="Chan S.K."/>
            <person name="Hesse-Orce U."/>
            <person name="Alamouti S.M."/>
            <person name="Tsui C.K.M."/>
            <person name="Docking R.T."/>
            <person name="Levasseur A."/>
            <person name="Haridas S."/>
            <person name="Robertson G."/>
            <person name="Birol I."/>
            <person name="Holt R.A."/>
            <person name="Marra M.A."/>
            <person name="Hamelin R.C."/>
            <person name="Hirst M."/>
            <person name="Jones S.J.M."/>
            <person name="Bohlmann J."/>
            <person name="Breuil C."/>
        </authorList>
    </citation>
    <scope>NUCLEOTIDE SEQUENCE [LARGE SCALE GENOMIC DNA]</scope>
    <source>
        <strain evidence="8">kw1407 / UAMH 11150</strain>
    </source>
</reference>
<dbReference type="PANTHER" id="PTHR43775:SF51">
    <property type="entry name" value="INACTIVE PHENOLPHTHIOCEROL SYNTHESIS POLYKETIDE SYNTHASE TYPE I PKS1-RELATED"/>
    <property type="match status" value="1"/>
</dbReference>
<keyword evidence="4" id="KW-0560">Oxidoreductase</keyword>
<dbReference type="CDD" id="cd00833">
    <property type="entry name" value="PKS"/>
    <property type="match status" value="1"/>
</dbReference>
<dbReference type="InterPro" id="IPR045851">
    <property type="entry name" value="AMP-bd_C_sf"/>
</dbReference>
<dbReference type="InterPro" id="IPR016036">
    <property type="entry name" value="Malonyl_transacylase_ACP-bd"/>
</dbReference>
<evidence type="ECO:0000256" key="3">
    <source>
        <dbReference type="ARBA" id="ARBA00022679"/>
    </source>
</evidence>
<dbReference type="GO" id="GO:0004315">
    <property type="term" value="F:3-oxoacyl-[acyl-carrier-protein] synthase activity"/>
    <property type="evidence" value="ECO:0007669"/>
    <property type="project" value="InterPro"/>
</dbReference>
<dbReference type="GO" id="GO:0006633">
    <property type="term" value="P:fatty acid biosynthetic process"/>
    <property type="evidence" value="ECO:0007669"/>
    <property type="project" value="InterPro"/>
</dbReference>
<dbReference type="InterPro" id="IPR036736">
    <property type="entry name" value="ACP-like_sf"/>
</dbReference>
<evidence type="ECO:0000313" key="8">
    <source>
        <dbReference type="Proteomes" id="UP000007796"/>
    </source>
</evidence>
<dbReference type="EMBL" id="GL629809">
    <property type="protein sequence ID" value="EFW99682.1"/>
    <property type="molecule type" value="Genomic_DNA"/>
</dbReference>
<dbReference type="SMART" id="SM00825">
    <property type="entry name" value="PKS_KS"/>
    <property type="match status" value="1"/>
</dbReference>
<proteinExistence type="predicted"/>
<dbReference type="PANTHER" id="PTHR43775">
    <property type="entry name" value="FATTY ACID SYNTHASE"/>
    <property type="match status" value="1"/>
</dbReference>
<dbReference type="Pfam" id="PF00698">
    <property type="entry name" value="Acyl_transf_1"/>
    <property type="match status" value="1"/>
</dbReference>
<dbReference type="SUPFAM" id="SSF52151">
    <property type="entry name" value="FabD/lysophospholipase-like"/>
    <property type="match status" value="1"/>
</dbReference>
<dbReference type="Pfam" id="PF13193">
    <property type="entry name" value="AMP-binding_C"/>
    <property type="match status" value="1"/>
</dbReference>
<dbReference type="Gene3D" id="3.30.300.30">
    <property type="match status" value="1"/>
</dbReference>
<dbReference type="PROSITE" id="PS52004">
    <property type="entry name" value="KS3_2"/>
    <property type="match status" value="1"/>
</dbReference>
<dbReference type="FunFam" id="3.40.47.10:FF:000019">
    <property type="entry name" value="Polyketide synthase type I"/>
    <property type="match status" value="1"/>
</dbReference>
<dbReference type="Pfam" id="PF00550">
    <property type="entry name" value="PP-binding"/>
    <property type="match status" value="2"/>
</dbReference>
<dbReference type="InterPro" id="IPR014031">
    <property type="entry name" value="Ketoacyl_synth_C"/>
</dbReference>
<dbReference type="InterPro" id="IPR006162">
    <property type="entry name" value="Ppantetheine_attach_site"/>
</dbReference>
<dbReference type="GO" id="GO:0031177">
    <property type="term" value="F:phosphopantetheine binding"/>
    <property type="evidence" value="ECO:0007669"/>
    <property type="project" value="InterPro"/>
</dbReference>
<keyword evidence="2" id="KW-0597">Phosphoprotein</keyword>
<dbReference type="Gene3D" id="3.40.50.12780">
    <property type="entry name" value="N-terminal domain of ligase-like"/>
    <property type="match status" value="1"/>
</dbReference>
<dbReference type="InterPro" id="IPR050091">
    <property type="entry name" value="PKS_NRPS_Biosynth_Enz"/>
</dbReference>
<dbReference type="GeneID" id="25974755"/>
<dbReference type="InterPro" id="IPR009081">
    <property type="entry name" value="PP-bd_ACP"/>
</dbReference>
<dbReference type="SUPFAM" id="SSF55048">
    <property type="entry name" value="Probable ACP-binding domain of malonyl-CoA ACP transacylase"/>
    <property type="match status" value="1"/>
</dbReference>
<sequence>MAPISSIVDLVKQHAVERGQQTAFSGPAGRVVTYADLLVRTGRIAGHLVNAGITRGSRVAVVLGNIVETAESTIAIARAAAVGVSLDPRSSQVELARALENSHAGVVITDDRRLGRVLDAVAGGVAKAAMIVVVGCKIDADAEKIAEGPVIVRYEDWVDFSAKQSAPDDLGLDEPAWLQYTTGTTGEPKGVLSSQRAYMWTVMASYVPSLGLTGADRLFWPLPLFHAFGHSLGVIGTLAVGASAHLLGDEPLLDSLLRHPETTILAGAPATFRELATDTAARPALSNLRPRVCISSGAGTPAGLSKQVEAVLGVSVVNQYGSTECGLIATTRPGIVYDEKLDTCGPPAPGIDVQIRPVHPDGQVTSQEVVAGEEGEIWVRTPSFMLGYDVGGLPLPAIEDDWFQTGDLGRLRSGLLTVTGRLKELIIRGGENIHPCEVERPLQTSPGVADVIVTGIPHDMLGEVPTAFLVPEAQARLDVNVLLKACRAMLPDYKVPVAFYTVDAIPRTASGKPKRLAMMDLWRTGTYCRPLAVPLLAVDLVEPLVLAESAAVCGCGLGLEQVDPDQSFATLGLSSLTGVVLRDRLASLTGLDLPVTLVFDHPTPAAVSGYLRERLYGTRPTQLAAPRVSDTAAPANGPEPIAIVSIACRYPGGISSPEDLWRVVSEGLDVTSDFPTNRDWDIDALYDPDPNKTGSCTTRRGGFLHDMADFDAGFFGLSPREALATDPQQRLLLETTHWLIERARIAPSSLRGTDTGVFVGMIYSDYASRFGHGSGSGQGHEAEAHLDIGASPSVAAGRISYSFDLKGPSMAIDAACSSSLTAIHLAAASLQTGESSLVIAGGVTVMSTPRQFVAFSRQRGLSTDGRCRSYSSDASGTGWSEGVGLVLLERLSDAQRHGHPVLGLVRSSAVNSGGTANGLTAPSGPAQRQVIRQALDRAALSPADVDVLDGHGTATSLGDPIEVQAVLQAYGARPPSSPPLLLGSVKSNIGHTQAAAGIASIVKMVYSMQHGVVPASIHIAKPTPHVDWTSGTVELLTETRPWPQTAGGRPRRTAVSSFGISGTNAHVILEQAPNVSHVQQQREQPSCPATAFPWLLSGADDAALQAQARTLAALHTPADNDLHALDVALSLASTRSALGHRAAVTAASNDERRAALLALAAGRPHSGVATGRARIGTMGRSQLRSQSRLAFLFSGQGSQRPEMGRELAARFPQFDTSFREVLQAFSGRLEQPLADVISSPEPQLLDRADFAQAAVFAFEVALYRLLESLGIRPDYVAGHSLGEVAAAHVAGILSLTDAVALISARGTLMAALPEGGAMASIAATEDEVARALRDVQPADASTAVIAAVNAQDAVVVSGPTRTVLAIKDAFAAQGRPVTRLRVSHAFHSPLMEPVLSDLSSALGRLAPSPGPASTLIPLVSTVTGQLVDAADMTADYWLRHVTAPVRFIDAVQTLSVDLGVATFLEIGPSAPLTNYVSGAIATSRQKVNEVDTLLTALGQLWVHGIQPHNWEAVFRGSSACFVDLPVYPFQRRRYWLDSPASTLSCGVSKVNGETGQNSQNIQNGYVRVDTPPSTPPAKECINSIYAWQRQLGQLPIEMRHATLLDLMQDEVAVVLGYSNRQQVPSSAWDTPLTELGFDSVLSILLRNQIGNKTGVMLPANLVFNEAIATVPGLTSHVFSHMMDPLSGSEDTAAWMKR</sequence>
<organism evidence="8">
    <name type="scientific">Grosmannia clavigera (strain kw1407 / UAMH 11150)</name>
    <name type="common">Blue stain fungus</name>
    <name type="synonym">Graphiocladiella clavigera</name>
    <dbReference type="NCBI Taxonomy" id="655863"/>
    <lineage>
        <taxon>Eukaryota</taxon>
        <taxon>Fungi</taxon>
        <taxon>Dikarya</taxon>
        <taxon>Ascomycota</taxon>
        <taxon>Pezizomycotina</taxon>
        <taxon>Sordariomycetes</taxon>
        <taxon>Sordariomycetidae</taxon>
        <taxon>Ophiostomatales</taxon>
        <taxon>Ophiostomataceae</taxon>
        <taxon>Leptographium</taxon>
    </lineage>
</organism>
<dbReference type="eggNOG" id="KOG1202">
    <property type="taxonomic scope" value="Eukaryota"/>
</dbReference>
<dbReference type="SUPFAM" id="SSF53901">
    <property type="entry name" value="Thiolase-like"/>
    <property type="match status" value="1"/>
</dbReference>
<feature type="domain" description="Carrier" evidence="5">
    <location>
        <begin position="539"/>
        <end position="615"/>
    </location>
</feature>
<dbReference type="GO" id="GO:0004312">
    <property type="term" value="F:fatty acid synthase activity"/>
    <property type="evidence" value="ECO:0007669"/>
    <property type="project" value="TreeGrafter"/>
</dbReference>
<dbReference type="Pfam" id="PF00109">
    <property type="entry name" value="ketoacyl-synt"/>
    <property type="match status" value="1"/>
</dbReference>
<dbReference type="InParanoid" id="F0XRL1"/>
<dbReference type="SUPFAM" id="SSF56801">
    <property type="entry name" value="Acetyl-CoA synthetase-like"/>
    <property type="match status" value="1"/>
</dbReference>
<dbReference type="Gene3D" id="3.30.70.3290">
    <property type="match status" value="1"/>
</dbReference>
<feature type="domain" description="Ketosynthase family 3 (KS3)" evidence="6">
    <location>
        <begin position="638"/>
        <end position="1071"/>
    </location>
</feature>
<dbReference type="InterPro" id="IPR000873">
    <property type="entry name" value="AMP-dep_synth/lig_dom"/>
</dbReference>
<protein>
    <submittedName>
        <fullName evidence="7">Polyketide synthase type 1</fullName>
    </submittedName>
</protein>
<dbReference type="InterPro" id="IPR014043">
    <property type="entry name" value="Acyl_transferase_dom"/>
</dbReference>
<dbReference type="Gene3D" id="1.10.1200.10">
    <property type="entry name" value="ACP-like"/>
    <property type="match status" value="2"/>
</dbReference>
<dbReference type="GO" id="GO:0016491">
    <property type="term" value="F:oxidoreductase activity"/>
    <property type="evidence" value="ECO:0007669"/>
    <property type="project" value="UniProtKB-KW"/>
</dbReference>
<keyword evidence="3" id="KW-0808">Transferase</keyword>
<accession>F0XRL1</accession>
<dbReference type="PROSITE" id="PS00606">
    <property type="entry name" value="KS3_1"/>
    <property type="match status" value="1"/>
</dbReference>
<dbReference type="InterPro" id="IPR016035">
    <property type="entry name" value="Acyl_Trfase/lysoPLipase"/>
</dbReference>
<evidence type="ECO:0000256" key="4">
    <source>
        <dbReference type="ARBA" id="ARBA00023002"/>
    </source>
</evidence>
<dbReference type="InterPro" id="IPR025110">
    <property type="entry name" value="AMP-bd_C"/>
</dbReference>
<dbReference type="Pfam" id="PF02801">
    <property type="entry name" value="Ketoacyl-synt_C"/>
    <property type="match status" value="1"/>
</dbReference>
<dbReference type="InterPro" id="IPR020845">
    <property type="entry name" value="AMP-binding_CS"/>
</dbReference>
<dbReference type="InterPro" id="IPR032821">
    <property type="entry name" value="PKS_assoc"/>
</dbReference>
<dbReference type="InterPro" id="IPR001227">
    <property type="entry name" value="Ac_transferase_dom_sf"/>
</dbReference>
<evidence type="ECO:0000313" key="7">
    <source>
        <dbReference type="EMBL" id="EFW99682.1"/>
    </source>
</evidence>
<dbReference type="HOGENOM" id="CLU_000022_67_3_1"/>
<dbReference type="Proteomes" id="UP000007796">
    <property type="component" value="Unassembled WGS sequence"/>
</dbReference>
<dbReference type="InterPro" id="IPR016039">
    <property type="entry name" value="Thiolase-like"/>
</dbReference>
<name>F0XRL1_GROCL</name>
<dbReference type="PROSITE" id="PS00455">
    <property type="entry name" value="AMP_BINDING"/>
    <property type="match status" value="1"/>
</dbReference>
<feature type="domain" description="Carrier" evidence="5">
    <location>
        <begin position="1601"/>
        <end position="1681"/>
    </location>
</feature>
<dbReference type="Pfam" id="PF16197">
    <property type="entry name" value="KAsynt_C_assoc"/>
    <property type="match status" value="1"/>
</dbReference>
<dbReference type="InterPro" id="IPR014030">
    <property type="entry name" value="Ketoacyl_synth_N"/>
</dbReference>
<evidence type="ECO:0000259" key="6">
    <source>
        <dbReference type="PROSITE" id="PS52004"/>
    </source>
</evidence>
<keyword evidence="8" id="KW-1185">Reference proteome</keyword>